<feature type="region of interest" description="Disordered" evidence="4">
    <location>
        <begin position="1993"/>
        <end position="2013"/>
    </location>
</feature>
<evidence type="ECO:0000313" key="8">
    <source>
        <dbReference type="EMBL" id="KAG9690000.1"/>
    </source>
</evidence>
<evidence type="ECO:0000313" key="9">
    <source>
        <dbReference type="Proteomes" id="UP000779574"/>
    </source>
</evidence>
<feature type="repeat" description="ANK" evidence="3">
    <location>
        <begin position="1479"/>
        <end position="1511"/>
    </location>
</feature>
<feature type="region of interest" description="Disordered" evidence="4">
    <location>
        <begin position="1"/>
        <end position="48"/>
    </location>
</feature>
<evidence type="ECO:0008006" key="10">
    <source>
        <dbReference type="Google" id="ProtNLM"/>
    </source>
</evidence>
<dbReference type="Proteomes" id="UP000779574">
    <property type="component" value="Unassembled WGS sequence"/>
</dbReference>
<feature type="domain" description="GPI inositol-deacylase winged helix" evidence="5">
    <location>
        <begin position="656"/>
        <end position="729"/>
    </location>
</feature>
<feature type="repeat" description="ANK" evidence="3">
    <location>
        <begin position="1344"/>
        <end position="1378"/>
    </location>
</feature>
<feature type="repeat" description="ANK" evidence="3">
    <location>
        <begin position="1581"/>
        <end position="1614"/>
    </location>
</feature>
<dbReference type="PROSITE" id="PS50088">
    <property type="entry name" value="ANK_REPEAT"/>
    <property type="match status" value="19"/>
</dbReference>
<proteinExistence type="predicted"/>
<dbReference type="InterPro" id="IPR027417">
    <property type="entry name" value="P-loop_NTPase"/>
</dbReference>
<reference evidence="8" key="1">
    <citation type="journal article" date="2021" name="J Fungi (Basel)">
        <title>Virulence traits and population genomics of the black yeast Aureobasidium melanogenum.</title>
        <authorList>
            <person name="Cernosa A."/>
            <person name="Sun X."/>
            <person name="Gostincar C."/>
            <person name="Fang C."/>
            <person name="Gunde-Cimerman N."/>
            <person name="Song Z."/>
        </authorList>
    </citation>
    <scope>NUCLEOTIDE SEQUENCE</scope>
    <source>
        <strain evidence="8">EXF-9911</strain>
    </source>
</reference>
<feature type="repeat" description="ANK" evidence="3">
    <location>
        <begin position="1855"/>
        <end position="1877"/>
    </location>
</feature>
<dbReference type="InterPro" id="IPR056125">
    <property type="entry name" value="DUF7708"/>
</dbReference>
<feature type="repeat" description="ANK" evidence="3">
    <location>
        <begin position="1205"/>
        <end position="1239"/>
    </location>
</feature>
<feature type="repeat" description="ANK" evidence="3">
    <location>
        <begin position="1139"/>
        <end position="1171"/>
    </location>
</feature>
<dbReference type="Gene3D" id="1.25.40.20">
    <property type="entry name" value="Ankyrin repeat-containing domain"/>
    <property type="match status" value="9"/>
</dbReference>
<dbReference type="PANTHER" id="PTHR24123:SF33">
    <property type="entry name" value="PROTEIN HOS4"/>
    <property type="match status" value="1"/>
</dbReference>
<dbReference type="EMBL" id="JAHFXF010000327">
    <property type="protein sequence ID" value="KAG9690000.1"/>
    <property type="molecule type" value="Genomic_DNA"/>
</dbReference>
<feature type="non-terminal residue" evidence="8">
    <location>
        <position position="2013"/>
    </location>
</feature>
<dbReference type="Pfam" id="PF00023">
    <property type="entry name" value="Ank"/>
    <property type="match status" value="1"/>
</dbReference>
<reference evidence="8" key="2">
    <citation type="submission" date="2021-08" db="EMBL/GenBank/DDBJ databases">
        <authorList>
            <person name="Gostincar C."/>
            <person name="Sun X."/>
            <person name="Song Z."/>
            <person name="Gunde-Cimerman N."/>
        </authorList>
    </citation>
    <scope>NUCLEOTIDE SEQUENCE</scope>
    <source>
        <strain evidence="8">EXF-9911</strain>
    </source>
</reference>
<feature type="repeat" description="ANK" evidence="3">
    <location>
        <begin position="1172"/>
        <end position="1204"/>
    </location>
</feature>
<evidence type="ECO:0000256" key="2">
    <source>
        <dbReference type="ARBA" id="ARBA00023043"/>
    </source>
</evidence>
<feature type="repeat" description="ANK" evidence="3">
    <location>
        <begin position="1514"/>
        <end position="1548"/>
    </location>
</feature>
<sequence>MDPPPPYQAIAPDANTLHIPIPQRAGDVYNKGPSRPATPSPSTDPKRSMHRFLSHNLWQDAIDKLPEDDRKALEVPRSGTSSIAIIDEVLAGVKDSEDKVNKNSIQVRTKRGEVPLRRYFEKFTKILVQFREIGDTLVQYDPGHAALPWAGVREQQMAVNDSMSFQAMAGGIELVSAMITRYAVVESLYLLEESSLKAQLTSGITKLYISILKYLSGAKIYYNKSTGRRFFEGAVRSSHDLVEAPIGGIRAGHGEVDEILKLIDAERKKDSDRKLSDIQQTAESTLDGKTNAVVDLEHQLINIKELERLRRLSRDMMKKLEPIDELTAEIVEMRTERLREETNQKYQWLSTVPVQSHHAKAGEDLVAGTGMWLMERHHYIDWKQSSKSCAILLHGSLGCGKTKLMSVIVDQLLNEKKSNPEASKIAYFYCNGSEQQRTKTQEILGAIASQPSFIGVDKLPETALTEAYDAQKKDAAENNAIQVDRLSVKGLTDLIPKVVGDRKAIILIDALDECAEKLELLKSIKTIMEKASVKVIISGRSEVCQDMPKDEFPVQIQIGQGDNEDDIRNYVTSEVDRAISDRRLLRGKVNDELKETIIRKLNDSAQGMFLWVKLQLQTLCDEGIKREKDVRIELEKNPTEIGQLYESIFERIIRSGQSSREIAESVLRWLLVARRPLTIGAILEAVAEAEERVKREEVLDVCRNLVIADDGTETFRFAHLSVQEFLEKREGNDPNALHTFAALRCLEELASSRRERYDEKARPDPNAKSFYAYSVVNWIYHSLKVQDRSEDLIEKLESFLKDDDAFDDWNHDALDSSERQGYFLSAADAETPCLIGHKATQTFVIAKLGLINAFEEHSDLDWNYNNIKREAPIHVAAFSGNLEIVKRLVEEKEMDVNHQGDTTFSPLLAACVSGHKNVVEYLLSLDGVEVNCRSDFGKTPLIAAAKAGNHDLCRLLLAKGAFVDFQAPDDDTALIAAAEAGKLSTVQMMLNSRADVETVGRFKRTALLAAAIGREEQFHDIVRLLLRSGAGIDAQDSDGETALHSAARAGDLDMVRLLISKKAKINVKNDEGRSALDFACGENHLEVIQYLLKHDAVCEPDASGRTELHEIIGGHGKCDADTIKLFVSRGVNVNATDDENISALHLAANRGDQSIVQALIAAGADVNIKSADGQTLLHEAAIGGSVDVIRSVLGYGVDLEARNNDNKTPLAVACAERDGSDEVIQLLLAAGAKVSVADRWGSTPLHQLANNSRTTAATMLLDTGEIDLALRTQFGLSVLDNAAREGDYELVRSLLQRGADCAKTAPGNDSALHWAVRAEKDDNLYAIVELLLEKGCDVNARNGHGCTPLHTYLSLKRGKENVVRLLLSRGADINIEDNDGDTVLNCLADCPHASETMLELLLENKANVSLANLDGMTPLHKLARSGFATHCRILLKAGARTTAKDKHNRQPIQYAARTNEATIRVLLDFKADVNVTGSDWPSPIVYASSEANLQVLRLLLAGGADAKSEDPGNPGWTALHAACKRSDPDPAFAEELIKHGAVVNAVTKMSKTTPLHNAVSSAAVVELLLKAGALVDAQDSDGKTPLILACENVNSARVVELLIRANANPMIKDKTFGATGLHCSCFSDELAHIVIQSGKCDDFNVEDKHGYPPLAYAAFNACSNAVKCLLQTGKIKIYHDSPTAKPIACMLAAQVGSTEVVRLLIEHDESVVLKVDNYKNTALHHACRNGHLGVVKLLLQNNASNIEAVNTQNDTAFDVAAEGGHTDIVAFMLERDDINPLHISRRNCTPLLNAAWTGKQDLIEMLMAVEGTDLRQVTTGGRTLFTIAAIVGLEGLCRSLIEQGIANGILPNFSGGFSPLHCATESNKAGVVELLLEQPGVDKDCCTHQGYTPLWHAVRNDKAKSVMTLLAHQVDINRSDNRGRTPLLVAAQKSNEEIVRMMLNAGARSQLDEALEIALTNRDVEIARLLRDAGAVEQDEGFGLEELMAESSYQAPTDQEMQATVGVENTEEI</sequence>
<keyword evidence="2 3" id="KW-0040">ANK repeat</keyword>
<accession>A0A9P8EHV8</accession>
<feature type="domain" description="DUF7708" evidence="6">
    <location>
        <begin position="120"/>
        <end position="237"/>
    </location>
</feature>
<feature type="repeat" description="ANK" evidence="3">
    <location>
        <begin position="1414"/>
        <end position="1446"/>
    </location>
</feature>
<evidence type="ECO:0000256" key="1">
    <source>
        <dbReference type="ARBA" id="ARBA00022737"/>
    </source>
</evidence>
<dbReference type="InterPro" id="IPR002110">
    <property type="entry name" value="Ankyrin_rpt"/>
</dbReference>
<evidence type="ECO:0000256" key="3">
    <source>
        <dbReference type="PROSITE-ProRule" id="PRU00023"/>
    </source>
</evidence>
<protein>
    <recommendedName>
        <fullName evidence="10">NACHT domain-containing protein</fullName>
    </recommendedName>
</protein>
<evidence type="ECO:0000256" key="4">
    <source>
        <dbReference type="SAM" id="MobiDB-lite"/>
    </source>
</evidence>
<dbReference type="InterPro" id="IPR036770">
    <property type="entry name" value="Ankyrin_rpt-contain_sf"/>
</dbReference>
<dbReference type="Pfam" id="PF24883">
    <property type="entry name" value="NPHP3_N"/>
    <property type="match status" value="1"/>
</dbReference>
<dbReference type="InterPro" id="IPR054471">
    <property type="entry name" value="GPIID_WHD"/>
</dbReference>
<dbReference type="SUPFAM" id="SSF52540">
    <property type="entry name" value="P-loop containing nucleoside triphosphate hydrolases"/>
    <property type="match status" value="1"/>
</dbReference>
<feature type="domain" description="Nephrocystin 3-like N-terminal" evidence="7">
    <location>
        <begin position="368"/>
        <end position="540"/>
    </location>
</feature>
<organism evidence="8 9">
    <name type="scientific">Aureobasidium melanogenum</name>
    <name type="common">Aureobasidium pullulans var. melanogenum</name>
    <dbReference type="NCBI Taxonomy" id="46634"/>
    <lineage>
        <taxon>Eukaryota</taxon>
        <taxon>Fungi</taxon>
        <taxon>Dikarya</taxon>
        <taxon>Ascomycota</taxon>
        <taxon>Pezizomycotina</taxon>
        <taxon>Dothideomycetes</taxon>
        <taxon>Dothideomycetidae</taxon>
        <taxon>Dothideales</taxon>
        <taxon>Saccotheciaceae</taxon>
        <taxon>Aureobasidium</taxon>
    </lineage>
</organism>
<name>A0A9P8EHV8_AURME</name>
<feature type="repeat" description="ANK" evidence="3">
    <location>
        <begin position="1922"/>
        <end position="1954"/>
    </location>
</feature>
<feature type="repeat" description="ANK" evidence="3">
    <location>
        <begin position="1889"/>
        <end position="1921"/>
    </location>
</feature>
<dbReference type="SMART" id="SM00248">
    <property type="entry name" value="ANK"/>
    <property type="match status" value="32"/>
</dbReference>
<evidence type="ECO:0000259" key="6">
    <source>
        <dbReference type="Pfam" id="PF24809"/>
    </source>
</evidence>
<feature type="repeat" description="ANK" evidence="3">
    <location>
        <begin position="1274"/>
        <end position="1300"/>
    </location>
</feature>
<feature type="repeat" description="ANK" evidence="3">
    <location>
        <begin position="1038"/>
        <end position="1070"/>
    </location>
</feature>
<dbReference type="Pfam" id="PF22939">
    <property type="entry name" value="WHD_GPIID"/>
    <property type="match status" value="1"/>
</dbReference>
<feature type="repeat" description="ANK" evidence="3">
    <location>
        <begin position="1071"/>
        <end position="1096"/>
    </location>
</feature>
<dbReference type="PRINTS" id="PR01415">
    <property type="entry name" value="ANKYRIN"/>
</dbReference>
<dbReference type="Pfam" id="PF24809">
    <property type="entry name" value="DUF7708"/>
    <property type="match status" value="1"/>
</dbReference>
<feature type="compositionally biased region" description="Polar residues" evidence="4">
    <location>
        <begin position="1993"/>
        <end position="2002"/>
    </location>
</feature>
<dbReference type="OrthoDB" id="3905856at2759"/>
<evidence type="ECO:0000259" key="7">
    <source>
        <dbReference type="Pfam" id="PF24883"/>
    </source>
</evidence>
<comment type="caution">
    <text evidence="8">The sequence shown here is derived from an EMBL/GenBank/DDBJ whole genome shotgun (WGS) entry which is preliminary data.</text>
</comment>
<dbReference type="PANTHER" id="PTHR24123">
    <property type="entry name" value="ANKYRIN REPEAT-CONTAINING"/>
    <property type="match status" value="1"/>
</dbReference>
<dbReference type="Pfam" id="PF13637">
    <property type="entry name" value="Ank_4"/>
    <property type="match status" value="1"/>
</dbReference>
<feature type="repeat" description="ANK" evidence="3">
    <location>
        <begin position="969"/>
        <end position="1001"/>
    </location>
</feature>
<feature type="repeat" description="ANK" evidence="3">
    <location>
        <begin position="1718"/>
        <end position="1744"/>
    </location>
</feature>
<evidence type="ECO:0000259" key="5">
    <source>
        <dbReference type="Pfam" id="PF22939"/>
    </source>
</evidence>
<dbReference type="SUPFAM" id="SSF48403">
    <property type="entry name" value="Ankyrin repeat"/>
    <property type="match status" value="4"/>
</dbReference>
<dbReference type="InterPro" id="IPR056884">
    <property type="entry name" value="NPHP3-like_N"/>
</dbReference>
<gene>
    <name evidence="8" type="ORF">KCU76_g8479</name>
</gene>
<feature type="repeat" description="ANK" evidence="3">
    <location>
        <begin position="1307"/>
        <end position="1343"/>
    </location>
</feature>
<keyword evidence="1" id="KW-0677">Repeat</keyword>
<dbReference type="PROSITE" id="PS50297">
    <property type="entry name" value="ANK_REP_REGION"/>
    <property type="match status" value="15"/>
</dbReference>
<dbReference type="Gene3D" id="3.40.50.300">
    <property type="entry name" value="P-loop containing nucleotide triphosphate hydrolases"/>
    <property type="match status" value="1"/>
</dbReference>
<dbReference type="Pfam" id="PF12796">
    <property type="entry name" value="Ank_2"/>
    <property type="match status" value="9"/>
</dbReference>
<feature type="repeat" description="ANK" evidence="3">
    <location>
        <begin position="936"/>
        <end position="968"/>
    </location>
</feature>
<feature type="repeat" description="ANK" evidence="3">
    <location>
        <begin position="1002"/>
        <end position="1037"/>
    </location>
</feature>
<dbReference type="InterPro" id="IPR051165">
    <property type="entry name" value="Multifunctional_ANK_Repeat"/>
</dbReference>